<evidence type="ECO:0000313" key="3">
    <source>
        <dbReference type="Proteomes" id="UP000198211"/>
    </source>
</evidence>
<evidence type="ECO:0000259" key="1">
    <source>
        <dbReference type="Pfam" id="PF21530"/>
    </source>
</evidence>
<protein>
    <submittedName>
        <fullName evidence="2">Helitron helicase</fullName>
    </submittedName>
</protein>
<keyword evidence="2" id="KW-0347">Helicase</keyword>
<keyword evidence="2" id="KW-0067">ATP-binding</keyword>
<proteinExistence type="predicted"/>
<name>A0A225UAT2_9STRA</name>
<evidence type="ECO:0000313" key="2">
    <source>
        <dbReference type="EMBL" id="OWY90155.1"/>
    </source>
</evidence>
<dbReference type="GO" id="GO:0006260">
    <property type="term" value="P:DNA replication"/>
    <property type="evidence" value="ECO:0007669"/>
    <property type="project" value="TreeGrafter"/>
</dbReference>
<dbReference type="InterPro" id="IPR049163">
    <property type="entry name" value="Pif1-like_2B_dom"/>
</dbReference>
<dbReference type="PANTHER" id="PTHR23274">
    <property type="entry name" value="DNA HELICASE-RELATED"/>
    <property type="match status" value="1"/>
</dbReference>
<gene>
    <name evidence="2" type="ORF">PHMEG_00041843</name>
</gene>
<keyword evidence="2" id="KW-0547">Nucleotide-binding</keyword>
<dbReference type="PANTHER" id="PTHR23274:SF51">
    <property type="entry name" value="OS03G0423850 PROTEIN"/>
    <property type="match status" value="1"/>
</dbReference>
<dbReference type="Proteomes" id="UP000198211">
    <property type="component" value="Unassembled WGS sequence"/>
</dbReference>
<keyword evidence="2" id="KW-0378">Hydrolase</keyword>
<comment type="caution">
    <text evidence="2">The sequence shown here is derived from an EMBL/GenBank/DDBJ whole genome shotgun (WGS) entry which is preliminary data.</text>
</comment>
<reference evidence="3" key="1">
    <citation type="submission" date="2017-03" db="EMBL/GenBank/DDBJ databases">
        <title>Phytopthora megakarya and P. palmivora, two closely related causual agents of cacao black pod achieved similar genome size and gene model numbers by different mechanisms.</title>
        <authorList>
            <person name="Ali S."/>
            <person name="Shao J."/>
            <person name="Larry D.J."/>
            <person name="Kronmiller B."/>
            <person name="Shen D."/>
            <person name="Strem M.D."/>
            <person name="Melnick R.L."/>
            <person name="Guiltinan M.J."/>
            <person name="Tyler B.M."/>
            <person name="Meinhardt L.W."/>
            <person name="Bailey B.A."/>
        </authorList>
    </citation>
    <scope>NUCLEOTIDE SEQUENCE [LARGE SCALE GENOMIC DNA]</scope>
    <source>
        <strain evidence="3">zdho120</strain>
    </source>
</reference>
<dbReference type="SUPFAM" id="SSF52540">
    <property type="entry name" value="P-loop containing nucleoside triphosphate hydrolases"/>
    <property type="match status" value="1"/>
</dbReference>
<dbReference type="EMBL" id="NBNE01023740">
    <property type="protein sequence ID" value="OWY90155.1"/>
    <property type="molecule type" value="Genomic_DNA"/>
</dbReference>
<keyword evidence="3" id="KW-1185">Reference proteome</keyword>
<dbReference type="InterPro" id="IPR027417">
    <property type="entry name" value="P-loop_NTPase"/>
</dbReference>
<dbReference type="OrthoDB" id="105821at2759"/>
<organism evidence="2 3">
    <name type="scientific">Phytophthora megakarya</name>
    <dbReference type="NCBI Taxonomy" id="4795"/>
    <lineage>
        <taxon>Eukaryota</taxon>
        <taxon>Sar</taxon>
        <taxon>Stramenopiles</taxon>
        <taxon>Oomycota</taxon>
        <taxon>Peronosporomycetes</taxon>
        <taxon>Peronosporales</taxon>
        <taxon>Peronosporaceae</taxon>
        <taxon>Phytophthora</taxon>
    </lineage>
</organism>
<accession>A0A225UAT2</accession>
<dbReference type="STRING" id="4795.A0A225UAT2"/>
<dbReference type="GO" id="GO:0004386">
    <property type="term" value="F:helicase activity"/>
    <property type="evidence" value="ECO:0007669"/>
    <property type="project" value="UniProtKB-KW"/>
</dbReference>
<dbReference type="AlphaFoldDB" id="A0A225UAT2"/>
<sequence>MVLKVGTPSIMIRSLNSDVGLCNGTKLRVVSLRERSTEATVMSGCSNGNNVFIPRIIFYTEDDDRELHFKLKRKQFPVVPASAMAINKVQGQSIHHVGMLLAITRVCARVTSRKAIKIAVDPEMIDENGRVHTKILYRESFDREVA</sequence>
<dbReference type="GO" id="GO:0005657">
    <property type="term" value="C:replication fork"/>
    <property type="evidence" value="ECO:0007669"/>
    <property type="project" value="TreeGrafter"/>
</dbReference>
<dbReference type="Pfam" id="PF21530">
    <property type="entry name" value="Pif1_2B_dom"/>
    <property type="match status" value="1"/>
</dbReference>
<feature type="domain" description="DNA helicase Pif1-like 2B" evidence="1">
    <location>
        <begin position="2"/>
        <end position="32"/>
    </location>
</feature>